<name>A0A0G0CX53_9BACT</name>
<dbReference type="Proteomes" id="UP000186383">
    <property type="component" value="Unassembled WGS sequence"/>
</dbReference>
<sequence>MKENNNIERNTNFDFKLPKSFKSTEDAEEFGKNATQKQIEVLKTRREQLLIEFQEEMKKSRNQKAANIATQAQFCREAFEAYEKKLKSIK</sequence>
<comment type="caution">
    <text evidence="2">The sequence shown here is derived from an EMBL/GenBank/DDBJ whole genome shotgun (WGS) entry which is preliminary data.</text>
</comment>
<gene>
    <name evidence="2" type="ORF">UR88_C0011G0004</name>
</gene>
<organism evidence="2 3">
    <name type="scientific">Candidatus Nomurabacteria bacterium GW2011_GWA1_35_8</name>
    <dbReference type="NCBI Taxonomy" id="1618727"/>
    <lineage>
        <taxon>Bacteria</taxon>
        <taxon>Candidatus Nomuraibacteriota</taxon>
    </lineage>
</organism>
<keyword evidence="1" id="KW-0175">Coiled coil</keyword>
<reference evidence="2 3" key="1">
    <citation type="journal article" date="2015" name="Nature">
        <title>rRNA introns, odd ribosomes, and small enigmatic genomes across a large radiation of phyla.</title>
        <authorList>
            <person name="Brown C.T."/>
            <person name="Hug L.A."/>
            <person name="Thomas B.C."/>
            <person name="Sharon I."/>
            <person name="Castelle C.J."/>
            <person name="Singh A."/>
            <person name="Wilkins M.J."/>
            <person name="Williams K.H."/>
            <person name="Banfield J.F."/>
        </authorList>
    </citation>
    <scope>NUCLEOTIDE SEQUENCE [LARGE SCALE GENOMIC DNA]</scope>
</reference>
<dbReference type="AlphaFoldDB" id="A0A0G0CX53"/>
<accession>A0A0G0CX53</accession>
<evidence type="ECO:0000313" key="3">
    <source>
        <dbReference type="Proteomes" id="UP000186383"/>
    </source>
</evidence>
<proteinExistence type="predicted"/>
<feature type="coiled-coil region" evidence="1">
    <location>
        <begin position="32"/>
        <end position="59"/>
    </location>
</feature>
<dbReference type="EMBL" id="LBQW01000011">
    <property type="protein sequence ID" value="KKP85653.1"/>
    <property type="molecule type" value="Genomic_DNA"/>
</dbReference>
<evidence type="ECO:0000256" key="1">
    <source>
        <dbReference type="SAM" id="Coils"/>
    </source>
</evidence>
<evidence type="ECO:0000313" key="2">
    <source>
        <dbReference type="EMBL" id="KKP85653.1"/>
    </source>
</evidence>
<protein>
    <submittedName>
        <fullName evidence="2">Uncharacterized protein</fullName>
    </submittedName>
</protein>